<gene>
    <name evidence="1" type="primary">GLEAN_00924</name>
    <name evidence="1" type="ORF">TcasGA2_TC000924</name>
</gene>
<reference evidence="1 2" key="2">
    <citation type="journal article" date="2010" name="Nucleic Acids Res.">
        <title>BeetleBase in 2010: revisions to provide comprehensive genomic information for Tribolium castaneum.</title>
        <authorList>
            <person name="Kim H.S."/>
            <person name="Murphy T."/>
            <person name="Xia J."/>
            <person name="Caragea D."/>
            <person name="Park Y."/>
            <person name="Beeman R.W."/>
            <person name="Lorenzen M.D."/>
            <person name="Butcher S."/>
            <person name="Manak J.R."/>
            <person name="Brown S.J."/>
        </authorList>
    </citation>
    <scope>GENOME REANNOTATION</scope>
    <source>
        <strain evidence="1 2">Georgia GA2</strain>
    </source>
</reference>
<dbReference type="HOGENOM" id="CLU_2625180_0_0_1"/>
<evidence type="ECO:0000313" key="1">
    <source>
        <dbReference type="EMBL" id="EEZ98438.1"/>
    </source>
</evidence>
<reference evidence="1 2" key="1">
    <citation type="journal article" date="2008" name="Nature">
        <title>The genome of the model beetle and pest Tribolium castaneum.</title>
        <authorList>
            <consortium name="Tribolium Genome Sequencing Consortium"/>
            <person name="Richards S."/>
            <person name="Gibbs R.A."/>
            <person name="Weinstock G.M."/>
            <person name="Brown S.J."/>
            <person name="Denell R."/>
            <person name="Beeman R.W."/>
            <person name="Gibbs R."/>
            <person name="Beeman R.W."/>
            <person name="Brown S.J."/>
            <person name="Bucher G."/>
            <person name="Friedrich M."/>
            <person name="Grimmelikhuijzen C.J."/>
            <person name="Klingler M."/>
            <person name="Lorenzen M."/>
            <person name="Richards S."/>
            <person name="Roth S."/>
            <person name="Schroder R."/>
            <person name="Tautz D."/>
            <person name="Zdobnov E.M."/>
            <person name="Muzny D."/>
            <person name="Gibbs R.A."/>
            <person name="Weinstock G.M."/>
            <person name="Attaway T."/>
            <person name="Bell S."/>
            <person name="Buhay C.J."/>
            <person name="Chandrabose M.N."/>
            <person name="Chavez D."/>
            <person name="Clerk-Blankenburg K.P."/>
            <person name="Cree A."/>
            <person name="Dao M."/>
            <person name="Davis C."/>
            <person name="Chacko J."/>
            <person name="Dinh H."/>
            <person name="Dugan-Rocha S."/>
            <person name="Fowler G."/>
            <person name="Garner T.T."/>
            <person name="Garnes J."/>
            <person name="Gnirke A."/>
            <person name="Hawes A."/>
            <person name="Hernandez J."/>
            <person name="Hines S."/>
            <person name="Holder M."/>
            <person name="Hume J."/>
            <person name="Jhangiani S.N."/>
            <person name="Joshi V."/>
            <person name="Khan Z.M."/>
            <person name="Jackson L."/>
            <person name="Kovar C."/>
            <person name="Kowis A."/>
            <person name="Lee S."/>
            <person name="Lewis L.R."/>
            <person name="Margolis J."/>
            <person name="Morgan M."/>
            <person name="Nazareth L.V."/>
            <person name="Nguyen N."/>
            <person name="Okwuonu G."/>
            <person name="Parker D."/>
            <person name="Richards S."/>
            <person name="Ruiz S.J."/>
            <person name="Santibanez J."/>
            <person name="Savard J."/>
            <person name="Scherer S.E."/>
            <person name="Schneider B."/>
            <person name="Sodergren E."/>
            <person name="Tautz D."/>
            <person name="Vattahil S."/>
            <person name="Villasana D."/>
            <person name="White C.S."/>
            <person name="Wright R."/>
            <person name="Park Y."/>
            <person name="Beeman R.W."/>
            <person name="Lord J."/>
            <person name="Oppert B."/>
            <person name="Lorenzen M."/>
            <person name="Brown S."/>
            <person name="Wang L."/>
            <person name="Savard J."/>
            <person name="Tautz D."/>
            <person name="Richards S."/>
            <person name="Weinstock G."/>
            <person name="Gibbs R.A."/>
            <person name="Liu Y."/>
            <person name="Worley K."/>
            <person name="Weinstock G."/>
            <person name="Elsik C.G."/>
            <person name="Reese J.T."/>
            <person name="Elhaik E."/>
            <person name="Landan G."/>
            <person name="Graur D."/>
            <person name="Arensburger P."/>
            <person name="Atkinson P."/>
            <person name="Beeman R.W."/>
            <person name="Beidler J."/>
            <person name="Brown S.J."/>
            <person name="Demuth J.P."/>
            <person name="Drury D.W."/>
            <person name="Du Y.Z."/>
            <person name="Fujiwara H."/>
            <person name="Lorenzen M."/>
            <person name="Maselli V."/>
            <person name="Osanai M."/>
            <person name="Park Y."/>
            <person name="Robertson H.M."/>
            <person name="Tu Z."/>
            <person name="Wang J.J."/>
            <person name="Wang S."/>
            <person name="Richards S."/>
            <person name="Song H."/>
            <person name="Zhang L."/>
            <person name="Sodergren E."/>
            <person name="Werner D."/>
            <person name="Stanke M."/>
            <person name="Morgenstern B."/>
            <person name="Solovyev V."/>
            <person name="Kosarev P."/>
            <person name="Brown G."/>
            <person name="Chen H.C."/>
            <person name="Ermolaeva O."/>
            <person name="Hlavina W."/>
            <person name="Kapustin Y."/>
            <person name="Kiryutin B."/>
            <person name="Kitts P."/>
            <person name="Maglott D."/>
            <person name="Pruitt K."/>
            <person name="Sapojnikov V."/>
            <person name="Souvorov A."/>
            <person name="Mackey A.J."/>
            <person name="Waterhouse R.M."/>
            <person name="Wyder S."/>
            <person name="Zdobnov E.M."/>
            <person name="Zdobnov E.M."/>
            <person name="Wyder S."/>
            <person name="Kriventseva E.V."/>
            <person name="Kadowaki T."/>
            <person name="Bork P."/>
            <person name="Aranda M."/>
            <person name="Bao R."/>
            <person name="Beermann A."/>
            <person name="Berns N."/>
            <person name="Bolognesi R."/>
            <person name="Bonneton F."/>
            <person name="Bopp D."/>
            <person name="Brown S.J."/>
            <person name="Bucher G."/>
            <person name="Butts T."/>
            <person name="Chaumot A."/>
            <person name="Denell R.E."/>
            <person name="Ferrier D.E."/>
            <person name="Friedrich M."/>
            <person name="Gordon C.M."/>
            <person name="Jindra M."/>
            <person name="Klingler M."/>
            <person name="Lan Q."/>
            <person name="Lattorff H.M."/>
            <person name="Laudet V."/>
            <person name="von Levetsow C."/>
            <person name="Liu Z."/>
            <person name="Lutz R."/>
            <person name="Lynch J.A."/>
            <person name="da Fonseca R.N."/>
            <person name="Posnien N."/>
            <person name="Reuter R."/>
            <person name="Roth S."/>
            <person name="Savard J."/>
            <person name="Schinko J.B."/>
            <person name="Schmitt C."/>
            <person name="Schoppmeier M."/>
            <person name="Schroder R."/>
            <person name="Shippy T.D."/>
            <person name="Simonnet F."/>
            <person name="Marques-Souza H."/>
            <person name="Tautz D."/>
            <person name="Tomoyasu Y."/>
            <person name="Trauner J."/>
            <person name="Van der Zee M."/>
            <person name="Vervoort M."/>
            <person name="Wittkopp N."/>
            <person name="Wimmer E.A."/>
            <person name="Yang X."/>
            <person name="Jones A.K."/>
            <person name="Sattelle D.B."/>
            <person name="Ebert P.R."/>
            <person name="Nelson D."/>
            <person name="Scott J.G."/>
            <person name="Beeman R.W."/>
            <person name="Muthukrishnan S."/>
            <person name="Kramer K.J."/>
            <person name="Arakane Y."/>
            <person name="Beeman R.W."/>
            <person name="Zhu Q."/>
            <person name="Hogenkamp D."/>
            <person name="Dixit R."/>
            <person name="Oppert B."/>
            <person name="Jiang H."/>
            <person name="Zou Z."/>
            <person name="Marshall J."/>
            <person name="Elpidina E."/>
            <person name="Vinokurov K."/>
            <person name="Oppert C."/>
            <person name="Zou Z."/>
            <person name="Evans J."/>
            <person name="Lu Z."/>
            <person name="Zhao P."/>
            <person name="Sumathipala N."/>
            <person name="Altincicek B."/>
            <person name="Vilcinskas A."/>
            <person name="Williams M."/>
            <person name="Hultmark D."/>
            <person name="Hetru C."/>
            <person name="Jiang H."/>
            <person name="Grimmelikhuijzen C.J."/>
            <person name="Hauser F."/>
            <person name="Cazzamali G."/>
            <person name="Williamson M."/>
            <person name="Park Y."/>
            <person name="Li B."/>
            <person name="Tanaka Y."/>
            <person name="Predel R."/>
            <person name="Neupert S."/>
            <person name="Schachtner J."/>
            <person name="Verleyen P."/>
            <person name="Raible F."/>
            <person name="Bork P."/>
            <person name="Friedrich M."/>
            <person name="Walden K.K."/>
            <person name="Robertson H.M."/>
            <person name="Angeli S."/>
            <person name="Foret S."/>
            <person name="Bucher G."/>
            <person name="Schuetz S."/>
            <person name="Maleszka R."/>
            <person name="Wimmer E.A."/>
            <person name="Beeman R.W."/>
            <person name="Lorenzen M."/>
            <person name="Tomoyasu Y."/>
            <person name="Miller S.C."/>
            <person name="Grossmann D."/>
            <person name="Bucher G."/>
        </authorList>
    </citation>
    <scope>NUCLEOTIDE SEQUENCE [LARGE SCALE GENOMIC DNA]</scope>
    <source>
        <strain evidence="1 2">Georgia GA2</strain>
    </source>
</reference>
<sequence>MTSTSGHWWSNRVQHMQQILKLATQREKRVVCGKVELDKDRNDLMKPLNAKFEQEIDLEEKILIDSHVSDAIKLEEVE</sequence>
<dbReference type="AlphaFoldDB" id="D6W942"/>
<dbReference type="Proteomes" id="UP000007266">
    <property type="component" value="Linkage group 2"/>
</dbReference>
<protein>
    <submittedName>
        <fullName evidence="1">Uncharacterized protein</fullName>
    </submittedName>
</protein>
<keyword evidence="2" id="KW-1185">Reference proteome</keyword>
<evidence type="ECO:0000313" key="2">
    <source>
        <dbReference type="Proteomes" id="UP000007266"/>
    </source>
</evidence>
<organism evidence="1 2">
    <name type="scientific">Tribolium castaneum</name>
    <name type="common">Red flour beetle</name>
    <dbReference type="NCBI Taxonomy" id="7070"/>
    <lineage>
        <taxon>Eukaryota</taxon>
        <taxon>Metazoa</taxon>
        <taxon>Ecdysozoa</taxon>
        <taxon>Arthropoda</taxon>
        <taxon>Hexapoda</taxon>
        <taxon>Insecta</taxon>
        <taxon>Pterygota</taxon>
        <taxon>Neoptera</taxon>
        <taxon>Endopterygota</taxon>
        <taxon>Coleoptera</taxon>
        <taxon>Polyphaga</taxon>
        <taxon>Cucujiformia</taxon>
        <taxon>Tenebrionidae</taxon>
        <taxon>Tenebrionidae incertae sedis</taxon>
        <taxon>Tribolium</taxon>
    </lineage>
</organism>
<accession>D6W942</accession>
<name>D6W942_TRICA</name>
<dbReference type="EMBL" id="KQ971312">
    <property type="protein sequence ID" value="EEZ98438.1"/>
    <property type="molecule type" value="Genomic_DNA"/>
</dbReference>
<proteinExistence type="predicted"/>